<keyword evidence="3" id="KW-1185">Reference proteome</keyword>
<accession>A0ABV8N4M0</accession>
<feature type="region of interest" description="Disordered" evidence="1">
    <location>
        <begin position="57"/>
        <end position="95"/>
    </location>
</feature>
<dbReference type="EMBL" id="JBHSCF010000029">
    <property type="protein sequence ID" value="MFC4187873.1"/>
    <property type="molecule type" value="Genomic_DNA"/>
</dbReference>
<evidence type="ECO:0000313" key="3">
    <source>
        <dbReference type="Proteomes" id="UP001595871"/>
    </source>
</evidence>
<feature type="compositionally biased region" description="Low complexity" evidence="1">
    <location>
        <begin position="62"/>
        <end position="80"/>
    </location>
</feature>
<dbReference type="Proteomes" id="UP001595871">
    <property type="component" value="Unassembled WGS sequence"/>
</dbReference>
<feature type="compositionally biased region" description="Basic residues" evidence="1">
    <location>
        <begin position="84"/>
        <end position="95"/>
    </location>
</feature>
<evidence type="ECO:0000256" key="1">
    <source>
        <dbReference type="SAM" id="MobiDB-lite"/>
    </source>
</evidence>
<evidence type="ECO:0000313" key="2">
    <source>
        <dbReference type="EMBL" id="MFC4187873.1"/>
    </source>
</evidence>
<protein>
    <submittedName>
        <fullName evidence="2">Uncharacterized protein</fullName>
    </submittedName>
</protein>
<sequence>MPTEGAAPVAVPHPRSLRTRAAYVVNTAADAKRFSLTDGGRSLTYTPPADAVATLVRNGDDATTGASTPGRRRGGSPPAGRTDRSRRARFRRTGP</sequence>
<dbReference type="RefSeq" id="WP_200695826.1">
    <property type="nucleotide sequence ID" value="NZ_BAAAYA010000016.1"/>
</dbReference>
<gene>
    <name evidence="2" type="ORF">ACFO3R_16050</name>
</gene>
<proteinExistence type="predicted"/>
<comment type="caution">
    <text evidence="2">The sequence shown here is derived from an EMBL/GenBank/DDBJ whole genome shotgun (WGS) entry which is preliminary data.</text>
</comment>
<name>A0ABV8N4M0_9ACTN</name>
<organism evidence="2 3">
    <name type="scientific">Streptomyces flavovirens</name>
    <dbReference type="NCBI Taxonomy" id="52258"/>
    <lineage>
        <taxon>Bacteria</taxon>
        <taxon>Bacillati</taxon>
        <taxon>Actinomycetota</taxon>
        <taxon>Actinomycetes</taxon>
        <taxon>Kitasatosporales</taxon>
        <taxon>Streptomycetaceae</taxon>
        <taxon>Streptomyces</taxon>
    </lineage>
</organism>
<reference evidence="3" key="1">
    <citation type="journal article" date="2019" name="Int. J. Syst. Evol. Microbiol.">
        <title>The Global Catalogue of Microorganisms (GCM) 10K type strain sequencing project: providing services to taxonomists for standard genome sequencing and annotation.</title>
        <authorList>
            <consortium name="The Broad Institute Genomics Platform"/>
            <consortium name="The Broad Institute Genome Sequencing Center for Infectious Disease"/>
            <person name="Wu L."/>
            <person name="Ma J."/>
        </authorList>
    </citation>
    <scope>NUCLEOTIDE SEQUENCE [LARGE SCALE GENOMIC DNA]</scope>
    <source>
        <strain evidence="3">CCM 3243</strain>
    </source>
</reference>